<dbReference type="GO" id="GO:0046872">
    <property type="term" value="F:metal ion binding"/>
    <property type="evidence" value="ECO:0007669"/>
    <property type="project" value="UniProtKB-KW"/>
</dbReference>
<dbReference type="NCBIfam" id="NF033749">
    <property type="entry name" value="bact_hemeryth"/>
    <property type="match status" value="1"/>
</dbReference>
<protein>
    <submittedName>
        <fullName evidence="5">Bacteriohemerythrin</fullName>
    </submittedName>
</protein>
<dbReference type="Proteomes" id="UP001238179">
    <property type="component" value="Chromosome"/>
</dbReference>
<proteinExistence type="inferred from homology"/>
<dbReference type="CDD" id="cd12107">
    <property type="entry name" value="Hemerythrin"/>
    <property type="match status" value="1"/>
</dbReference>
<dbReference type="SUPFAM" id="SSF47188">
    <property type="entry name" value="Hemerythrin-like"/>
    <property type="match status" value="1"/>
</dbReference>
<dbReference type="PANTHER" id="PTHR37164:SF1">
    <property type="entry name" value="BACTERIOHEMERYTHRIN"/>
    <property type="match status" value="1"/>
</dbReference>
<keyword evidence="6" id="KW-1185">Reference proteome</keyword>
<dbReference type="PANTHER" id="PTHR37164">
    <property type="entry name" value="BACTERIOHEMERYTHRIN"/>
    <property type="match status" value="1"/>
</dbReference>
<dbReference type="NCBIfam" id="TIGR02481">
    <property type="entry name" value="hemeryth_dom"/>
    <property type="match status" value="1"/>
</dbReference>
<evidence type="ECO:0000256" key="1">
    <source>
        <dbReference type="ARBA" id="ARBA00010587"/>
    </source>
</evidence>
<dbReference type="InterPro" id="IPR012827">
    <property type="entry name" value="Hemerythrin_metal-bd"/>
</dbReference>
<evidence type="ECO:0000313" key="6">
    <source>
        <dbReference type="Proteomes" id="UP001238179"/>
    </source>
</evidence>
<keyword evidence="3" id="KW-0408">Iron</keyword>
<gene>
    <name evidence="5" type="ORF">METEAL_05990</name>
</gene>
<dbReference type="KEGG" id="msil:METEAL_05990"/>
<evidence type="ECO:0000256" key="3">
    <source>
        <dbReference type="ARBA" id="ARBA00023004"/>
    </source>
</evidence>
<accession>A0AA48GL28</accession>
<dbReference type="Gene3D" id="1.20.120.50">
    <property type="entry name" value="Hemerythrin-like"/>
    <property type="match status" value="1"/>
</dbReference>
<evidence type="ECO:0000313" key="5">
    <source>
        <dbReference type="EMBL" id="BDU71425.1"/>
    </source>
</evidence>
<sequence>MAAIIWDRHLATGCDELDEQHRTLIDTFNRLCALAGRGDWNHDEIEGSLIFLRDYTLVHLETEQELMARHGYPLEAEHRRLHSDLVQDLEAIVDGFHRGTKDLTPVTLEYLDQWLQRHIRNEDFRLAEFLRHAEARTRG</sequence>
<dbReference type="RefSeq" id="WP_316414315.1">
    <property type="nucleotide sequence ID" value="NZ_AP027080.1"/>
</dbReference>
<organism evidence="5 6">
    <name type="scientific">Mesoterricola silvestris</name>
    <dbReference type="NCBI Taxonomy" id="2927979"/>
    <lineage>
        <taxon>Bacteria</taxon>
        <taxon>Pseudomonadati</taxon>
        <taxon>Acidobacteriota</taxon>
        <taxon>Holophagae</taxon>
        <taxon>Holophagales</taxon>
        <taxon>Holophagaceae</taxon>
        <taxon>Mesoterricola</taxon>
    </lineage>
</organism>
<dbReference type="Pfam" id="PF01814">
    <property type="entry name" value="Hemerythrin"/>
    <property type="match status" value="1"/>
</dbReference>
<dbReference type="AlphaFoldDB" id="A0AA48GL28"/>
<dbReference type="InterPro" id="IPR050669">
    <property type="entry name" value="Hemerythrin"/>
</dbReference>
<evidence type="ECO:0000259" key="4">
    <source>
        <dbReference type="Pfam" id="PF01814"/>
    </source>
</evidence>
<dbReference type="EMBL" id="AP027080">
    <property type="protein sequence ID" value="BDU71425.1"/>
    <property type="molecule type" value="Genomic_DNA"/>
</dbReference>
<comment type="similarity">
    <text evidence="1">Belongs to the hemerythrin family.</text>
</comment>
<dbReference type="InterPro" id="IPR035938">
    <property type="entry name" value="Hemerythrin-like_sf"/>
</dbReference>
<feature type="domain" description="Hemerythrin-like" evidence="4">
    <location>
        <begin position="14"/>
        <end position="128"/>
    </location>
</feature>
<evidence type="ECO:0000256" key="2">
    <source>
        <dbReference type="ARBA" id="ARBA00022723"/>
    </source>
</evidence>
<reference evidence="6" key="1">
    <citation type="journal article" date="2023" name="Int. J. Syst. Evol. Microbiol.">
        <title>Mesoterricola silvestris gen. nov., sp. nov., Mesoterricola sediminis sp. nov., Geothrix oryzae sp. nov., Geothrix edaphica sp. nov., Geothrix rubra sp. nov., and Geothrix limicola sp. nov., six novel members of Acidobacteriota isolated from soils.</title>
        <authorList>
            <person name="Itoh H."/>
            <person name="Sugisawa Y."/>
            <person name="Mise K."/>
            <person name="Xu Z."/>
            <person name="Kuniyasu M."/>
            <person name="Ushijima N."/>
            <person name="Kawano K."/>
            <person name="Kobayashi E."/>
            <person name="Shiratori Y."/>
            <person name="Masuda Y."/>
            <person name="Senoo K."/>
        </authorList>
    </citation>
    <scope>NUCLEOTIDE SEQUENCE [LARGE SCALE GENOMIC DNA]</scope>
    <source>
        <strain evidence="6">W79</strain>
    </source>
</reference>
<dbReference type="InterPro" id="IPR012312">
    <property type="entry name" value="Hemerythrin-like"/>
</dbReference>
<keyword evidence="2" id="KW-0479">Metal-binding</keyword>
<name>A0AA48GL28_9BACT</name>